<proteinExistence type="predicted"/>
<dbReference type="GO" id="GO:0006508">
    <property type="term" value="P:proteolysis"/>
    <property type="evidence" value="ECO:0007669"/>
    <property type="project" value="InterPro"/>
</dbReference>
<dbReference type="PROSITE" id="PS51257">
    <property type="entry name" value="PROKAR_LIPOPROTEIN"/>
    <property type="match status" value="1"/>
</dbReference>
<dbReference type="RefSeq" id="WP_208674905.1">
    <property type="nucleotide sequence ID" value="NZ_CP030139.2"/>
</dbReference>
<dbReference type="Pfam" id="PF06282">
    <property type="entry name" value="DUF1036"/>
    <property type="match status" value="1"/>
</dbReference>
<dbReference type="InterPro" id="IPR009003">
    <property type="entry name" value="Peptidase_S1_PA"/>
</dbReference>
<dbReference type="Proteomes" id="UP000267249">
    <property type="component" value="Chromosome"/>
</dbReference>
<dbReference type="SUPFAM" id="SSF50494">
    <property type="entry name" value="Trypsin-like serine proteases"/>
    <property type="match status" value="1"/>
</dbReference>
<feature type="signal peptide" evidence="1">
    <location>
        <begin position="1"/>
        <end position="23"/>
    </location>
</feature>
<dbReference type="PANTHER" id="PTHR43019:SF23">
    <property type="entry name" value="PROTEASE DO-LIKE 5, CHLOROPLASTIC"/>
    <property type="match status" value="1"/>
</dbReference>
<dbReference type="GO" id="GO:0004252">
    <property type="term" value="F:serine-type endopeptidase activity"/>
    <property type="evidence" value="ECO:0007669"/>
    <property type="project" value="InterPro"/>
</dbReference>
<evidence type="ECO:0000313" key="3">
    <source>
        <dbReference type="Proteomes" id="UP000267249"/>
    </source>
</evidence>
<dbReference type="EMBL" id="CP030139">
    <property type="protein sequence ID" value="AZB71531.1"/>
    <property type="molecule type" value="Genomic_DNA"/>
</dbReference>
<gene>
    <name evidence="2" type="ORF">DOP62_01225</name>
</gene>
<reference evidence="2 3" key="1">
    <citation type="journal article" date="2018" name="Sci. Rep.">
        <title>Genome Features and Biochemical Characteristics of a Robust, Fast Growing and Naturally Transformable Cyanobacterium Synechococcus elongatus PCC 11801 Isolated from India.</title>
        <authorList>
            <person name="Jaiswal D."/>
            <person name="Sengupta A."/>
            <person name="Sohoni S."/>
            <person name="Sengupta S."/>
            <person name="Phadnavis A.G."/>
            <person name="Pakrasi H.B."/>
            <person name="Wangikar P.P."/>
        </authorList>
    </citation>
    <scope>NUCLEOTIDE SEQUENCE [LARGE SCALE GENOMIC DNA]</scope>
    <source>
        <strain evidence="2 3">PCC 11801</strain>
    </source>
</reference>
<evidence type="ECO:0000313" key="2">
    <source>
        <dbReference type="EMBL" id="AZB71531.1"/>
    </source>
</evidence>
<sequence length="371" mass="40286">MPTVARMWRPLLGLALISLLVQSCGRSRQAFNPDGDLCGSRQLEASDIFKRSKGSVVKIETATGLGSGFVVKNDNGSIILTNAHVVKGNGGQLTVKDVRGNTVEAQLLAVGEGEADSSDLALIKTDVEIGTPLKLDDEIETASTVYAIGSPLGQEWSISQGIISRFVTDQGLIQTDIAINPGNSGGPVLDKRGCVVGVVVSKLDPAQSEGIGFAIEPRIAERYVKENAQNQAIALDQFSEPEESQVEQVENPERSDAGYEVCNQSGEKLSVAIAYFDTSADSYRSEGWWNLDKEDCQFFPNLLNRVDEVYVFAESDQTLWSGDFPFCIQEEAFDYPNANRDRCPDPAYSKGFLKVEVGDAKTWTTNLTPSQ</sequence>
<dbReference type="PANTHER" id="PTHR43019">
    <property type="entry name" value="SERINE ENDOPROTEASE DEGS"/>
    <property type="match status" value="1"/>
</dbReference>
<evidence type="ECO:0000256" key="1">
    <source>
        <dbReference type="SAM" id="SignalP"/>
    </source>
</evidence>
<accession>A0AAN1QLF7</accession>
<dbReference type="PRINTS" id="PR00834">
    <property type="entry name" value="PROTEASES2C"/>
</dbReference>
<feature type="chain" id="PRO_5042926068" evidence="1">
    <location>
        <begin position="24"/>
        <end position="371"/>
    </location>
</feature>
<dbReference type="Pfam" id="PF13365">
    <property type="entry name" value="Trypsin_2"/>
    <property type="match status" value="1"/>
</dbReference>
<dbReference type="InterPro" id="IPR009380">
    <property type="entry name" value="DUF1036"/>
</dbReference>
<protein>
    <submittedName>
        <fullName evidence="2">Trypsin-like peptidase domain-containing protein</fullName>
    </submittedName>
</protein>
<dbReference type="Gene3D" id="2.40.10.120">
    <property type="match status" value="1"/>
</dbReference>
<dbReference type="AlphaFoldDB" id="A0AAN1QLF7"/>
<dbReference type="InterPro" id="IPR001940">
    <property type="entry name" value="Peptidase_S1C"/>
</dbReference>
<organism evidence="2 3">
    <name type="scientific">Synechococcus elongatus PCC 11801</name>
    <dbReference type="NCBI Taxonomy" id="2219813"/>
    <lineage>
        <taxon>Bacteria</taxon>
        <taxon>Bacillati</taxon>
        <taxon>Cyanobacteriota</taxon>
        <taxon>Cyanophyceae</taxon>
        <taxon>Synechococcales</taxon>
        <taxon>Synechococcaceae</taxon>
        <taxon>Synechococcus</taxon>
    </lineage>
</organism>
<name>A0AAN1QLF7_SYNEL</name>
<keyword evidence="1" id="KW-0732">Signal</keyword>